<dbReference type="InterPro" id="IPR036366">
    <property type="entry name" value="PGBDSf"/>
</dbReference>
<gene>
    <name evidence="7" type="ORF">IHV25_03805</name>
</gene>
<evidence type="ECO:0000313" key="8">
    <source>
        <dbReference type="Proteomes" id="UP000631034"/>
    </source>
</evidence>
<dbReference type="GO" id="GO:0009254">
    <property type="term" value="P:peptidoglycan turnover"/>
    <property type="evidence" value="ECO:0007669"/>
    <property type="project" value="TreeGrafter"/>
</dbReference>
<dbReference type="GO" id="GO:0071555">
    <property type="term" value="P:cell wall organization"/>
    <property type="evidence" value="ECO:0007669"/>
    <property type="project" value="UniProtKB-KW"/>
</dbReference>
<comment type="catalytic activity">
    <reaction evidence="1">
        <text>Hydrolyzes the link between N-acetylmuramoyl residues and L-amino acid residues in certain cell-wall glycopeptides.</text>
        <dbReference type="EC" id="3.5.1.28"/>
    </reaction>
</comment>
<dbReference type="Proteomes" id="UP000631034">
    <property type="component" value="Unassembled WGS sequence"/>
</dbReference>
<evidence type="ECO:0000256" key="1">
    <source>
        <dbReference type="ARBA" id="ARBA00001561"/>
    </source>
</evidence>
<name>A0A8J6YLI0_9PROT</name>
<feature type="domain" description="N-acetylmuramoyl-L-alanine amidase" evidence="6">
    <location>
        <begin position="6"/>
        <end position="143"/>
    </location>
</feature>
<dbReference type="RefSeq" id="WP_192533784.1">
    <property type="nucleotide sequence ID" value="NZ_JACZHT010000002.1"/>
</dbReference>
<comment type="similarity">
    <text evidence="2">Belongs to the N-acetylmuramoyl-L-alanine amidase 2 family.</text>
</comment>
<dbReference type="Gene3D" id="1.10.101.10">
    <property type="entry name" value="PGBD-like superfamily/PGBD"/>
    <property type="match status" value="1"/>
</dbReference>
<keyword evidence="8" id="KW-1185">Reference proteome</keyword>
<dbReference type="PANTHER" id="PTHR30417">
    <property type="entry name" value="N-ACETYLMURAMOYL-L-ALANINE AMIDASE AMID"/>
    <property type="match status" value="1"/>
</dbReference>
<keyword evidence="4" id="KW-0378">Hydrolase</keyword>
<dbReference type="GO" id="GO:0019867">
    <property type="term" value="C:outer membrane"/>
    <property type="evidence" value="ECO:0007669"/>
    <property type="project" value="TreeGrafter"/>
</dbReference>
<dbReference type="AlphaFoldDB" id="A0A8J6YLI0"/>
<sequence length="231" mass="25103">MQVFDSPNQDARPDGVPVDTLVLHYTGMTSGRAAFLRMMDPQAQVSAHWMVAENGALTALVPEHRRAWHAGVSFWRGHTGLNARSIGIEIVNPGHEYGYRPFPEPQMRAVIRLCRAILSRHPIGPQGIVAHSDIAPVRKEDPGELFDWPRLAREGVGLFPSAPLEGPDTDPATLLAAIGYDTSDLTAAVRAFQRRYRPARIDGCADDLTLGLMRAVLKTLTQSGAAPSPAA</sequence>
<accession>A0A8J6YLI0</accession>
<dbReference type="SMART" id="SM00644">
    <property type="entry name" value="Ami_2"/>
    <property type="match status" value="1"/>
</dbReference>
<dbReference type="Gene3D" id="3.40.80.10">
    <property type="entry name" value="Peptidoglycan recognition protein-like"/>
    <property type="match status" value="1"/>
</dbReference>
<evidence type="ECO:0000256" key="5">
    <source>
        <dbReference type="ARBA" id="ARBA00023316"/>
    </source>
</evidence>
<evidence type="ECO:0000256" key="2">
    <source>
        <dbReference type="ARBA" id="ARBA00007553"/>
    </source>
</evidence>
<dbReference type="EMBL" id="JACZHT010000002">
    <property type="protein sequence ID" value="MBE1236778.1"/>
    <property type="molecule type" value="Genomic_DNA"/>
</dbReference>
<dbReference type="GO" id="GO:0009253">
    <property type="term" value="P:peptidoglycan catabolic process"/>
    <property type="evidence" value="ECO:0007669"/>
    <property type="project" value="InterPro"/>
</dbReference>
<protein>
    <recommendedName>
        <fullName evidence="3">N-acetylmuramoyl-L-alanine amidase</fullName>
        <ecNumber evidence="3">3.5.1.28</ecNumber>
    </recommendedName>
</protein>
<dbReference type="SUPFAM" id="SSF47090">
    <property type="entry name" value="PGBD-like"/>
    <property type="match status" value="1"/>
</dbReference>
<evidence type="ECO:0000256" key="4">
    <source>
        <dbReference type="ARBA" id="ARBA00022801"/>
    </source>
</evidence>
<dbReference type="InterPro" id="IPR002502">
    <property type="entry name" value="Amidase_domain"/>
</dbReference>
<comment type="caution">
    <text evidence="7">The sequence shown here is derived from an EMBL/GenBank/DDBJ whole genome shotgun (WGS) entry which is preliminary data.</text>
</comment>
<keyword evidence="5" id="KW-0961">Cell wall biogenesis/degradation</keyword>
<dbReference type="GO" id="GO:0008745">
    <property type="term" value="F:N-acetylmuramoyl-L-alanine amidase activity"/>
    <property type="evidence" value="ECO:0007669"/>
    <property type="project" value="UniProtKB-EC"/>
</dbReference>
<evidence type="ECO:0000259" key="6">
    <source>
        <dbReference type="SMART" id="SM00644"/>
    </source>
</evidence>
<dbReference type="Pfam" id="PF01510">
    <property type="entry name" value="Amidase_2"/>
    <property type="match status" value="1"/>
</dbReference>
<proteinExistence type="inferred from homology"/>
<evidence type="ECO:0000256" key="3">
    <source>
        <dbReference type="ARBA" id="ARBA00011901"/>
    </source>
</evidence>
<dbReference type="SUPFAM" id="SSF55846">
    <property type="entry name" value="N-acetylmuramoyl-L-alanine amidase-like"/>
    <property type="match status" value="1"/>
</dbReference>
<evidence type="ECO:0000313" key="7">
    <source>
        <dbReference type="EMBL" id="MBE1236778.1"/>
    </source>
</evidence>
<dbReference type="EC" id="3.5.1.28" evidence="3"/>
<dbReference type="CDD" id="cd06583">
    <property type="entry name" value="PGRP"/>
    <property type="match status" value="1"/>
</dbReference>
<reference evidence="7" key="1">
    <citation type="submission" date="2020-10" db="EMBL/GenBank/DDBJ databases">
        <title>Genome sequence of the unusual species of purple photosynthetic bacteria, Phaeovibrio sulfidiphilus DSM 23193, type strain.</title>
        <authorList>
            <person name="Kyndt J.A."/>
            <person name="Meyer T.E."/>
        </authorList>
    </citation>
    <scope>NUCLEOTIDE SEQUENCE</scope>
    <source>
        <strain evidence="7">DSM 23193</strain>
    </source>
</reference>
<organism evidence="7 8">
    <name type="scientific">Phaeovibrio sulfidiphilus</name>
    <dbReference type="NCBI Taxonomy" id="1220600"/>
    <lineage>
        <taxon>Bacteria</taxon>
        <taxon>Pseudomonadati</taxon>
        <taxon>Pseudomonadota</taxon>
        <taxon>Alphaproteobacteria</taxon>
        <taxon>Rhodospirillales</taxon>
        <taxon>Rhodospirillaceae</taxon>
        <taxon>Phaeovibrio</taxon>
    </lineage>
</organism>
<dbReference type="PANTHER" id="PTHR30417:SF1">
    <property type="entry name" value="N-ACETYLMURAMOYL-L-ALANINE AMIDASE AMID"/>
    <property type="match status" value="1"/>
</dbReference>
<dbReference type="InterPro" id="IPR036505">
    <property type="entry name" value="Amidase/PGRP_sf"/>
</dbReference>
<dbReference type="InterPro" id="IPR036365">
    <property type="entry name" value="PGBD-like_sf"/>
</dbReference>
<dbReference type="InterPro" id="IPR051206">
    <property type="entry name" value="NAMLAA_amidase_2"/>
</dbReference>